<feature type="signal peptide" evidence="2">
    <location>
        <begin position="1"/>
        <end position="32"/>
    </location>
</feature>
<comment type="caution">
    <text evidence="3">The sequence shown here is derived from an EMBL/GenBank/DDBJ whole genome shotgun (WGS) entry which is preliminary data.</text>
</comment>
<protein>
    <recommendedName>
        <fullName evidence="5">Secreted protein</fullName>
    </recommendedName>
</protein>
<organism evidence="3 4">
    <name type="scientific">Streptomyces rectiviolaceus</name>
    <dbReference type="NCBI Taxonomy" id="332591"/>
    <lineage>
        <taxon>Bacteria</taxon>
        <taxon>Bacillati</taxon>
        <taxon>Actinomycetota</taxon>
        <taxon>Actinomycetes</taxon>
        <taxon>Kitasatosporales</taxon>
        <taxon>Streptomycetaceae</taxon>
        <taxon>Streptomyces</taxon>
    </lineage>
</organism>
<proteinExistence type="predicted"/>
<dbReference type="Proteomes" id="UP001501637">
    <property type="component" value="Unassembled WGS sequence"/>
</dbReference>
<feature type="region of interest" description="Disordered" evidence="1">
    <location>
        <begin position="28"/>
        <end position="50"/>
    </location>
</feature>
<feature type="chain" id="PRO_5046612715" description="Secreted protein" evidence="2">
    <location>
        <begin position="33"/>
        <end position="76"/>
    </location>
</feature>
<name>A0ABP6NJM5_9ACTN</name>
<evidence type="ECO:0000256" key="1">
    <source>
        <dbReference type="SAM" id="MobiDB-lite"/>
    </source>
</evidence>
<sequence>MIVHVGMRNVKRVVVALTVATAALAVAGPAHAGDGPSGDGEGGINLPDRPNEIVDGVRTGLDVAATSWEVAGRSAR</sequence>
<keyword evidence="2" id="KW-0732">Signal</keyword>
<reference evidence="4" key="1">
    <citation type="journal article" date="2019" name="Int. J. Syst. Evol. Microbiol.">
        <title>The Global Catalogue of Microorganisms (GCM) 10K type strain sequencing project: providing services to taxonomists for standard genome sequencing and annotation.</title>
        <authorList>
            <consortium name="The Broad Institute Genomics Platform"/>
            <consortium name="The Broad Institute Genome Sequencing Center for Infectious Disease"/>
            <person name="Wu L."/>
            <person name="Ma J."/>
        </authorList>
    </citation>
    <scope>NUCLEOTIDE SEQUENCE [LARGE SCALE GENOMIC DNA]</scope>
    <source>
        <strain evidence="4">JCM 9092</strain>
    </source>
</reference>
<accession>A0ABP6NJM5</accession>
<evidence type="ECO:0008006" key="5">
    <source>
        <dbReference type="Google" id="ProtNLM"/>
    </source>
</evidence>
<dbReference type="EMBL" id="BAAAUG010000201">
    <property type="protein sequence ID" value="GAA3148521.1"/>
    <property type="molecule type" value="Genomic_DNA"/>
</dbReference>
<keyword evidence="4" id="KW-1185">Reference proteome</keyword>
<evidence type="ECO:0000313" key="4">
    <source>
        <dbReference type="Proteomes" id="UP001501637"/>
    </source>
</evidence>
<evidence type="ECO:0000256" key="2">
    <source>
        <dbReference type="SAM" id="SignalP"/>
    </source>
</evidence>
<evidence type="ECO:0000313" key="3">
    <source>
        <dbReference type="EMBL" id="GAA3148521.1"/>
    </source>
</evidence>
<gene>
    <name evidence="3" type="ORF">GCM10010449_79050</name>
</gene>